<dbReference type="OrthoDB" id="591587at2759"/>
<organism evidence="3 4">
    <name type="scientific">Morella rubra</name>
    <name type="common">Chinese bayberry</name>
    <dbReference type="NCBI Taxonomy" id="262757"/>
    <lineage>
        <taxon>Eukaryota</taxon>
        <taxon>Viridiplantae</taxon>
        <taxon>Streptophyta</taxon>
        <taxon>Embryophyta</taxon>
        <taxon>Tracheophyta</taxon>
        <taxon>Spermatophyta</taxon>
        <taxon>Magnoliopsida</taxon>
        <taxon>eudicotyledons</taxon>
        <taxon>Gunneridae</taxon>
        <taxon>Pentapetalae</taxon>
        <taxon>rosids</taxon>
        <taxon>fabids</taxon>
        <taxon>Fagales</taxon>
        <taxon>Myricaceae</taxon>
        <taxon>Morella</taxon>
    </lineage>
</organism>
<protein>
    <submittedName>
        <fullName evidence="3">Uncharacterized protein</fullName>
    </submittedName>
</protein>
<dbReference type="AlphaFoldDB" id="A0A6A1WMK2"/>
<dbReference type="Proteomes" id="UP000516437">
    <property type="component" value="Chromosome 1"/>
</dbReference>
<name>A0A6A1WMK2_9ROSI</name>
<dbReference type="Pfam" id="PF03140">
    <property type="entry name" value="DUF247"/>
    <property type="match status" value="1"/>
</dbReference>
<keyword evidence="4" id="KW-1185">Reference proteome</keyword>
<dbReference type="PANTHER" id="PTHR31170:SF9">
    <property type="entry name" value="PROTEIN, PUTATIVE (DUF247)-RELATED"/>
    <property type="match status" value="1"/>
</dbReference>
<evidence type="ECO:0000313" key="3">
    <source>
        <dbReference type="EMBL" id="KAB1225067.1"/>
    </source>
</evidence>
<proteinExistence type="predicted"/>
<feature type="compositionally biased region" description="Polar residues" evidence="1">
    <location>
        <begin position="81"/>
        <end position="106"/>
    </location>
</feature>
<accession>A0A6A1WMK2</accession>
<dbReference type="PANTHER" id="PTHR31170">
    <property type="entry name" value="BNAC04G53230D PROTEIN"/>
    <property type="match status" value="1"/>
</dbReference>
<comment type="caution">
    <text evidence="3">The sequence shown here is derived from an EMBL/GenBank/DDBJ whole genome shotgun (WGS) entry which is preliminary data.</text>
</comment>
<dbReference type="EMBL" id="RXIC02000019">
    <property type="protein sequence ID" value="KAB1225067.1"/>
    <property type="molecule type" value="Genomic_DNA"/>
</dbReference>
<evidence type="ECO:0000313" key="4">
    <source>
        <dbReference type="Proteomes" id="UP000516437"/>
    </source>
</evidence>
<feature type="transmembrane region" description="Helical" evidence="2">
    <location>
        <begin position="248"/>
        <end position="269"/>
    </location>
</feature>
<reference evidence="3 4" key="1">
    <citation type="journal article" date="2019" name="Plant Biotechnol. J.">
        <title>The red bayberry genome and genetic basis of sex determination.</title>
        <authorList>
            <person name="Jia H.M."/>
            <person name="Jia H.J."/>
            <person name="Cai Q.L."/>
            <person name="Wang Y."/>
            <person name="Zhao H.B."/>
            <person name="Yang W.F."/>
            <person name="Wang G.Y."/>
            <person name="Li Y.H."/>
            <person name="Zhan D.L."/>
            <person name="Shen Y.T."/>
            <person name="Niu Q.F."/>
            <person name="Chang L."/>
            <person name="Qiu J."/>
            <person name="Zhao L."/>
            <person name="Xie H.B."/>
            <person name="Fu W.Y."/>
            <person name="Jin J."/>
            <person name="Li X.W."/>
            <person name="Jiao Y."/>
            <person name="Zhou C.C."/>
            <person name="Tu T."/>
            <person name="Chai C.Y."/>
            <person name="Gao J.L."/>
            <person name="Fan L.J."/>
            <person name="van de Weg E."/>
            <person name="Wang J.Y."/>
            <person name="Gao Z.S."/>
        </authorList>
    </citation>
    <scope>NUCLEOTIDE SEQUENCE [LARGE SCALE GENOMIC DNA]</scope>
    <source>
        <tissue evidence="3">Leaves</tissue>
    </source>
</reference>
<evidence type="ECO:0000256" key="1">
    <source>
        <dbReference type="SAM" id="MobiDB-lite"/>
    </source>
</evidence>
<sequence length="281" mass="31385">MPVQRKQTDFLTLACGYLNIRAIDDQEKSTKELKEVKHLTDLLRYLLILSLKRNVACGGGDHPKIPKNTSNNPDKAGLNEASPSSNLRNSASKKPDEASQNADPSTFYNLPSASNLDGAGVEFQMSMEPCLEVPTFLVNNSTETIFRNLMALEQCHYPIEDTYICAYILLLDHLIDTEKDVDLLVRKKIILNHLGSNDAVATIINRLCEEIGDVSPYYSDLSEKLIKHYENFWNHAMATLKSAYFANIWTGTATVVGLIVLGFTLWGFIRPYVSHERGGGD</sequence>
<keyword evidence="2" id="KW-0472">Membrane</keyword>
<feature type="region of interest" description="Disordered" evidence="1">
    <location>
        <begin position="60"/>
        <end position="106"/>
    </location>
</feature>
<keyword evidence="2" id="KW-0812">Transmembrane</keyword>
<keyword evidence="2" id="KW-1133">Transmembrane helix</keyword>
<evidence type="ECO:0000256" key="2">
    <source>
        <dbReference type="SAM" id="Phobius"/>
    </source>
</evidence>
<gene>
    <name evidence="3" type="ORF">CJ030_MR1G005404</name>
</gene>
<dbReference type="InterPro" id="IPR004158">
    <property type="entry name" value="DUF247_pln"/>
</dbReference>